<accession>A0A1B6EVI5</accession>
<feature type="region of interest" description="Disordered" evidence="1">
    <location>
        <begin position="61"/>
        <end position="80"/>
    </location>
</feature>
<reference evidence="2" key="1">
    <citation type="submission" date="2015-11" db="EMBL/GenBank/DDBJ databases">
        <title>De novo transcriptome assembly of four potential Pierce s Disease insect vectors from Arizona vineyards.</title>
        <authorList>
            <person name="Tassone E.E."/>
        </authorList>
    </citation>
    <scope>NUCLEOTIDE SEQUENCE</scope>
</reference>
<dbReference type="EMBL" id="GECZ01027888">
    <property type="protein sequence ID" value="JAS41881.1"/>
    <property type="molecule type" value="Transcribed_RNA"/>
</dbReference>
<feature type="non-terminal residue" evidence="2">
    <location>
        <position position="133"/>
    </location>
</feature>
<name>A0A1B6EVI5_9HEMI</name>
<feature type="non-terminal residue" evidence="2">
    <location>
        <position position="1"/>
    </location>
</feature>
<gene>
    <name evidence="2" type="ORF">g.45142</name>
</gene>
<feature type="compositionally biased region" description="Polar residues" evidence="1">
    <location>
        <begin position="64"/>
        <end position="80"/>
    </location>
</feature>
<sequence length="133" mass="15886">PNYNARSQPNLQEKTEQYSDYITNRRKSIPNFRSQSNLQQKTVYTCKDNKGRVHYCLTHDRSKPNYNARSQPNLQEKTEQYSDYITNRRKSIPNFRSQSNLQQKTVYTCKDNKGRVHYCLTHDRSKPNYNARS</sequence>
<evidence type="ECO:0000256" key="1">
    <source>
        <dbReference type="SAM" id="MobiDB-lite"/>
    </source>
</evidence>
<dbReference type="AlphaFoldDB" id="A0A1B6EVI5"/>
<evidence type="ECO:0000313" key="2">
    <source>
        <dbReference type="EMBL" id="JAS41881.1"/>
    </source>
</evidence>
<protein>
    <submittedName>
        <fullName evidence="2">Uncharacterized protein</fullName>
    </submittedName>
</protein>
<proteinExistence type="predicted"/>
<organism evidence="2">
    <name type="scientific">Cuerna arida</name>
    <dbReference type="NCBI Taxonomy" id="1464854"/>
    <lineage>
        <taxon>Eukaryota</taxon>
        <taxon>Metazoa</taxon>
        <taxon>Ecdysozoa</taxon>
        <taxon>Arthropoda</taxon>
        <taxon>Hexapoda</taxon>
        <taxon>Insecta</taxon>
        <taxon>Pterygota</taxon>
        <taxon>Neoptera</taxon>
        <taxon>Paraneoptera</taxon>
        <taxon>Hemiptera</taxon>
        <taxon>Auchenorrhyncha</taxon>
        <taxon>Membracoidea</taxon>
        <taxon>Cicadellidae</taxon>
        <taxon>Cicadellinae</taxon>
        <taxon>Proconiini</taxon>
        <taxon>Cuerna</taxon>
    </lineage>
</organism>